<dbReference type="InterPro" id="IPR032501">
    <property type="entry name" value="Prot_ATP_ID_OB_2nd"/>
</dbReference>
<evidence type="ECO:0000256" key="7">
    <source>
        <dbReference type="RuleBase" id="RU003651"/>
    </source>
</evidence>
<keyword evidence="10" id="KW-1185">Reference proteome</keyword>
<organism evidence="9 10">
    <name type="scientific">Balearica regulorum gibbericeps</name>
    <name type="common">East African grey crowned-crane</name>
    <dbReference type="NCBI Taxonomy" id="100784"/>
    <lineage>
        <taxon>Eukaryota</taxon>
        <taxon>Metazoa</taxon>
        <taxon>Chordata</taxon>
        <taxon>Craniata</taxon>
        <taxon>Vertebrata</taxon>
        <taxon>Euteleostomi</taxon>
        <taxon>Archelosauria</taxon>
        <taxon>Archosauria</taxon>
        <taxon>Dinosauria</taxon>
        <taxon>Saurischia</taxon>
        <taxon>Theropoda</taxon>
        <taxon>Coelurosauria</taxon>
        <taxon>Aves</taxon>
        <taxon>Neognathae</taxon>
        <taxon>Neoaves</taxon>
        <taxon>Gruiformes</taxon>
        <taxon>Gruidae</taxon>
        <taxon>Balearica</taxon>
    </lineage>
</organism>
<dbReference type="Pfam" id="PF00004">
    <property type="entry name" value="AAA"/>
    <property type="match status" value="1"/>
</dbReference>
<proteinExistence type="inferred from homology"/>
<dbReference type="InterPro" id="IPR050221">
    <property type="entry name" value="26S_Proteasome_ATPase"/>
</dbReference>
<evidence type="ECO:0000256" key="4">
    <source>
        <dbReference type="ARBA" id="ARBA00022741"/>
    </source>
</evidence>
<dbReference type="Gene3D" id="2.40.50.140">
    <property type="entry name" value="Nucleic acid-binding proteins"/>
    <property type="match status" value="1"/>
</dbReference>
<dbReference type="GO" id="GO:0005737">
    <property type="term" value="C:cytoplasm"/>
    <property type="evidence" value="ECO:0007669"/>
    <property type="project" value="UniProtKB-SubCell"/>
</dbReference>
<keyword evidence="9" id="KW-0378">Hydrolase</keyword>
<accession>A0A087VEU4</accession>
<dbReference type="PROSITE" id="PS00674">
    <property type="entry name" value="AAA"/>
    <property type="match status" value="1"/>
</dbReference>
<dbReference type="GO" id="GO:0000502">
    <property type="term" value="C:proteasome complex"/>
    <property type="evidence" value="ECO:0007669"/>
    <property type="project" value="UniProtKB-KW"/>
</dbReference>
<feature type="non-terminal residue" evidence="9">
    <location>
        <position position="261"/>
    </location>
</feature>
<dbReference type="InterPro" id="IPR003593">
    <property type="entry name" value="AAA+_ATPase"/>
</dbReference>
<gene>
    <name evidence="9" type="ORF">N312_06389</name>
</gene>
<comment type="similarity">
    <text evidence="2 7">Belongs to the AAA ATPase family.</text>
</comment>
<comment type="subcellular location">
    <subcellularLocation>
        <location evidence="1">Cytoplasm</location>
    </subcellularLocation>
</comment>
<dbReference type="InterPro" id="IPR012340">
    <property type="entry name" value="NA-bd_OB-fold"/>
</dbReference>
<dbReference type="AlphaFoldDB" id="A0A087VEU4"/>
<protein>
    <submittedName>
        <fullName evidence="9">26S protease regulatory subunit 6B</fullName>
    </submittedName>
</protein>
<evidence type="ECO:0000256" key="3">
    <source>
        <dbReference type="ARBA" id="ARBA00022490"/>
    </source>
</evidence>
<name>A0A087VEU4_BALRE</name>
<keyword evidence="9" id="KW-0645">Protease</keyword>
<sequence>SSLLSLSSGSNYYVRILSTIDRELLKPNASVALHKHSNALVDVLPPEADSSIMMLTSDQKPDVMYADIGGMDIQKQEVREAVELPLTHFELYKQIGIDPPRGVLMYGPPGCGKTMLAKAVAHHTTVGVDLRVLGSPLGGGPRMVRDVFRLAKENAPAIIFIDEIDAIATKRFDAQTGADREVQRILLELLNQMDGFDQNVNVKVIMATNRADTLDPALLRPGRLDRKIEFPLPDRRQKRLIFSTITGKMNLSEEVDLEDCI</sequence>
<dbReference type="SUPFAM" id="SSF52540">
    <property type="entry name" value="P-loop containing nucleoside triphosphate hydrolases"/>
    <property type="match status" value="1"/>
</dbReference>
<feature type="domain" description="AAA+ ATPase" evidence="8">
    <location>
        <begin position="99"/>
        <end position="234"/>
    </location>
</feature>
<dbReference type="GO" id="GO:0016887">
    <property type="term" value="F:ATP hydrolysis activity"/>
    <property type="evidence" value="ECO:0007669"/>
    <property type="project" value="InterPro"/>
</dbReference>
<dbReference type="GO" id="GO:0008233">
    <property type="term" value="F:peptidase activity"/>
    <property type="evidence" value="ECO:0007669"/>
    <property type="project" value="UniProtKB-KW"/>
</dbReference>
<feature type="non-terminal residue" evidence="9">
    <location>
        <position position="1"/>
    </location>
</feature>
<evidence type="ECO:0000259" key="8">
    <source>
        <dbReference type="SMART" id="SM00382"/>
    </source>
</evidence>
<evidence type="ECO:0000256" key="2">
    <source>
        <dbReference type="ARBA" id="ARBA00006914"/>
    </source>
</evidence>
<evidence type="ECO:0000256" key="1">
    <source>
        <dbReference type="ARBA" id="ARBA00004496"/>
    </source>
</evidence>
<keyword evidence="4 7" id="KW-0547">Nucleotide-binding</keyword>
<dbReference type="GO" id="GO:0006508">
    <property type="term" value="P:proteolysis"/>
    <property type="evidence" value="ECO:0007669"/>
    <property type="project" value="UniProtKB-KW"/>
</dbReference>
<evidence type="ECO:0000313" key="10">
    <source>
        <dbReference type="Proteomes" id="UP000053309"/>
    </source>
</evidence>
<dbReference type="SMART" id="SM00382">
    <property type="entry name" value="AAA"/>
    <property type="match status" value="1"/>
</dbReference>
<dbReference type="FunFam" id="3.40.50.300:FF:000033">
    <property type="entry name" value="26S protease regulatory subunit 6B"/>
    <property type="match status" value="1"/>
</dbReference>
<reference evidence="9 10" key="1">
    <citation type="submission" date="2014-04" db="EMBL/GenBank/DDBJ databases">
        <title>Genome evolution of avian class.</title>
        <authorList>
            <person name="Zhang G."/>
            <person name="Li C."/>
        </authorList>
    </citation>
    <scope>NUCLEOTIDE SEQUENCE [LARGE SCALE GENOMIC DNA]</scope>
    <source>
        <strain evidence="9">BGI_N312</strain>
    </source>
</reference>
<evidence type="ECO:0000313" key="9">
    <source>
        <dbReference type="EMBL" id="KFO11136.1"/>
    </source>
</evidence>
<dbReference type="InterPro" id="IPR027417">
    <property type="entry name" value="P-loop_NTPase"/>
</dbReference>
<dbReference type="EMBL" id="KL490659">
    <property type="protein sequence ID" value="KFO11136.1"/>
    <property type="molecule type" value="Genomic_DNA"/>
</dbReference>
<evidence type="ECO:0000256" key="6">
    <source>
        <dbReference type="ARBA" id="ARBA00022942"/>
    </source>
</evidence>
<keyword evidence="5 7" id="KW-0067">ATP-binding</keyword>
<dbReference type="PANTHER" id="PTHR23073">
    <property type="entry name" value="26S PROTEASOME REGULATORY SUBUNIT"/>
    <property type="match status" value="1"/>
</dbReference>
<keyword evidence="6" id="KW-0647">Proteasome</keyword>
<keyword evidence="3" id="KW-0963">Cytoplasm</keyword>
<evidence type="ECO:0000256" key="5">
    <source>
        <dbReference type="ARBA" id="ARBA00022840"/>
    </source>
</evidence>
<dbReference type="InterPro" id="IPR003959">
    <property type="entry name" value="ATPase_AAA_core"/>
</dbReference>
<dbReference type="Gene3D" id="3.40.50.300">
    <property type="entry name" value="P-loop containing nucleotide triphosphate hydrolases"/>
    <property type="match status" value="1"/>
</dbReference>
<dbReference type="Pfam" id="PF16450">
    <property type="entry name" value="Prot_ATP_ID_OB_C"/>
    <property type="match status" value="1"/>
</dbReference>
<dbReference type="InterPro" id="IPR003960">
    <property type="entry name" value="ATPase_AAA_CS"/>
</dbReference>
<dbReference type="GO" id="GO:0005524">
    <property type="term" value="F:ATP binding"/>
    <property type="evidence" value="ECO:0007669"/>
    <property type="project" value="UniProtKB-KW"/>
</dbReference>
<dbReference type="Proteomes" id="UP000053309">
    <property type="component" value="Unassembled WGS sequence"/>
</dbReference>
<dbReference type="Gene3D" id="1.10.8.60">
    <property type="match status" value="1"/>
</dbReference>